<dbReference type="FunFam" id="3.20.20.100:FF:000008">
    <property type="entry name" value="Aldo/keto reductase family oxidoreductase"/>
    <property type="match status" value="1"/>
</dbReference>
<evidence type="ECO:0000256" key="2">
    <source>
        <dbReference type="ARBA" id="ARBA00023002"/>
    </source>
</evidence>
<accession>A0A2G1VQ98</accession>
<comment type="caution">
    <text evidence="5">The sequence shown here is derived from an EMBL/GenBank/DDBJ whole genome shotgun (WGS) entry which is preliminary data.</text>
</comment>
<feature type="domain" description="NADP-dependent oxidoreductase" evidence="4">
    <location>
        <begin position="15"/>
        <end position="291"/>
    </location>
</feature>
<dbReference type="EMBL" id="NQXA01000010">
    <property type="protein sequence ID" value="PHQ28946.1"/>
    <property type="molecule type" value="Genomic_DNA"/>
</dbReference>
<dbReference type="InterPro" id="IPR023210">
    <property type="entry name" value="NADP_OxRdtase_dom"/>
</dbReference>
<dbReference type="OrthoDB" id="9773828at2"/>
<dbReference type="Gene3D" id="3.20.20.100">
    <property type="entry name" value="NADP-dependent oxidoreductase domain"/>
    <property type="match status" value="1"/>
</dbReference>
<dbReference type="InterPro" id="IPR036812">
    <property type="entry name" value="NAD(P)_OxRdtase_dom_sf"/>
</dbReference>
<keyword evidence="6" id="KW-1185">Reference proteome</keyword>
<comment type="similarity">
    <text evidence="3">Belongs to the aldo/keto reductase family. Aldo/keto reductase 2 subfamily.</text>
</comment>
<name>A0A2G1VQ98_9FLAO</name>
<keyword evidence="2" id="KW-0560">Oxidoreductase</keyword>
<evidence type="ECO:0000259" key="4">
    <source>
        <dbReference type="Pfam" id="PF00248"/>
    </source>
</evidence>
<evidence type="ECO:0000256" key="1">
    <source>
        <dbReference type="ARBA" id="ARBA00022857"/>
    </source>
</evidence>
<dbReference type="CDD" id="cd19092">
    <property type="entry name" value="AKR_BsYcsN_EcYdhF-like"/>
    <property type="match status" value="1"/>
</dbReference>
<reference evidence="5 6" key="1">
    <citation type="submission" date="2017-08" db="EMBL/GenBank/DDBJ databases">
        <title>The whole genome shortgun sequences of strain Leeuwenhoekiella nanhaiensis G18 from the South China Sea.</title>
        <authorList>
            <person name="Liu Q."/>
        </authorList>
    </citation>
    <scope>NUCLEOTIDE SEQUENCE [LARGE SCALE GENOMIC DNA]</scope>
    <source>
        <strain evidence="5 6">G18</strain>
    </source>
</reference>
<keyword evidence="1" id="KW-0521">NADP</keyword>
<organism evidence="5 6">
    <name type="scientific">Leeuwenhoekiella nanhaiensis</name>
    <dbReference type="NCBI Taxonomy" id="1655491"/>
    <lineage>
        <taxon>Bacteria</taxon>
        <taxon>Pseudomonadati</taxon>
        <taxon>Bacteroidota</taxon>
        <taxon>Flavobacteriia</taxon>
        <taxon>Flavobacteriales</taxon>
        <taxon>Flavobacteriaceae</taxon>
        <taxon>Leeuwenhoekiella</taxon>
    </lineage>
</organism>
<evidence type="ECO:0000256" key="3">
    <source>
        <dbReference type="ARBA" id="ARBA00038157"/>
    </source>
</evidence>
<dbReference type="GO" id="GO:0005829">
    <property type="term" value="C:cytosol"/>
    <property type="evidence" value="ECO:0007669"/>
    <property type="project" value="TreeGrafter"/>
</dbReference>
<dbReference type="PANTHER" id="PTHR43364">
    <property type="entry name" value="NADH-SPECIFIC METHYLGLYOXAL REDUCTASE-RELATED"/>
    <property type="match status" value="1"/>
</dbReference>
<dbReference type="Pfam" id="PF00248">
    <property type="entry name" value="Aldo_ket_red"/>
    <property type="match status" value="1"/>
</dbReference>
<dbReference type="RefSeq" id="WP_099646561.1">
    <property type="nucleotide sequence ID" value="NZ_KZ319292.1"/>
</dbReference>
<dbReference type="PANTHER" id="PTHR43364:SF1">
    <property type="entry name" value="OXIDOREDUCTASE YDHF"/>
    <property type="match status" value="1"/>
</dbReference>
<gene>
    <name evidence="5" type="ORF">CJ305_12200</name>
</gene>
<evidence type="ECO:0000313" key="5">
    <source>
        <dbReference type="EMBL" id="PHQ28946.1"/>
    </source>
</evidence>
<dbReference type="InterPro" id="IPR050523">
    <property type="entry name" value="AKR_Detox_Biosynth"/>
</dbReference>
<dbReference type="Proteomes" id="UP000229433">
    <property type="component" value="Unassembled WGS sequence"/>
</dbReference>
<proteinExistence type="inferred from homology"/>
<evidence type="ECO:0000313" key="6">
    <source>
        <dbReference type="Proteomes" id="UP000229433"/>
    </source>
</evidence>
<dbReference type="AlphaFoldDB" id="A0A2G1VQ98"/>
<dbReference type="GO" id="GO:0016491">
    <property type="term" value="F:oxidoreductase activity"/>
    <property type="evidence" value="ECO:0007669"/>
    <property type="project" value="UniProtKB-KW"/>
</dbReference>
<protein>
    <submittedName>
        <fullName evidence="5">Oxidoreductase</fullName>
    </submittedName>
</protein>
<sequence length="301" mass="34652">MKNTLALNENLSLSRIIHGYWRLRDWNLSDTELLKLMEQLLELGITSFDHADIYGNYTCEEFFGRALALKPELREQMQLISKCGIRLATDFNPELDVKIYEYSTEYIIKQAEASLKNLGTDRLDLLLLHRPAPFFEPEEVAKAFDHLKQSGKVLNFGVSNFSPMQFDSLQAYLNMPLATNQVELSVACLEHWENENIEFFQKHKIKPMAWSPLAGGKLFKPETQREHRLHSVLKEVATELGIEQIDQVMYAWLLKHPVGALPIVGSQHIDRIKSAVDALEIDLSLQQWYKIWIASKGQDLP</sequence>
<dbReference type="SUPFAM" id="SSF51430">
    <property type="entry name" value="NAD(P)-linked oxidoreductase"/>
    <property type="match status" value="1"/>
</dbReference>